<evidence type="ECO:0000256" key="14">
    <source>
        <dbReference type="SAM" id="Phobius"/>
    </source>
</evidence>
<dbReference type="EC" id="2.7.13.3" evidence="3"/>
<dbReference type="SMART" id="SM00304">
    <property type="entry name" value="HAMP"/>
    <property type="match status" value="1"/>
</dbReference>
<evidence type="ECO:0000256" key="2">
    <source>
        <dbReference type="ARBA" id="ARBA00004651"/>
    </source>
</evidence>
<evidence type="ECO:0000256" key="8">
    <source>
        <dbReference type="ARBA" id="ARBA00022741"/>
    </source>
</evidence>
<keyword evidence="6" id="KW-0808">Transferase</keyword>
<keyword evidence="9" id="KW-0418">Kinase</keyword>
<dbReference type="PRINTS" id="PR00344">
    <property type="entry name" value="BCTRLSENSOR"/>
</dbReference>
<dbReference type="InterPro" id="IPR003594">
    <property type="entry name" value="HATPase_dom"/>
</dbReference>
<proteinExistence type="predicted"/>
<dbReference type="SMART" id="SM00387">
    <property type="entry name" value="HATPase_c"/>
    <property type="match status" value="1"/>
</dbReference>
<comment type="subcellular location">
    <subcellularLocation>
        <location evidence="2">Cell membrane</location>
        <topology evidence="2">Multi-pass membrane protein</topology>
    </subcellularLocation>
</comment>
<dbReference type="SUPFAM" id="SSF55874">
    <property type="entry name" value="ATPase domain of HSP90 chaperone/DNA topoisomerase II/histidine kinase"/>
    <property type="match status" value="1"/>
</dbReference>
<dbReference type="SUPFAM" id="SSF158472">
    <property type="entry name" value="HAMP domain-like"/>
    <property type="match status" value="1"/>
</dbReference>
<dbReference type="InterPro" id="IPR003661">
    <property type="entry name" value="HisK_dim/P_dom"/>
</dbReference>
<dbReference type="CDD" id="cd06225">
    <property type="entry name" value="HAMP"/>
    <property type="match status" value="1"/>
</dbReference>
<accession>A0A7C3YSK0</accession>
<comment type="catalytic activity">
    <reaction evidence="1">
        <text>ATP + protein L-histidine = ADP + protein N-phospho-L-histidine.</text>
        <dbReference type="EC" id="2.7.13.3"/>
    </reaction>
</comment>
<evidence type="ECO:0000256" key="4">
    <source>
        <dbReference type="ARBA" id="ARBA00022475"/>
    </source>
</evidence>
<dbReference type="EMBL" id="DTMQ01000020">
    <property type="protein sequence ID" value="HGE99153.1"/>
    <property type="molecule type" value="Genomic_DNA"/>
</dbReference>
<dbReference type="InterPro" id="IPR033463">
    <property type="entry name" value="sCache_3"/>
</dbReference>
<dbReference type="InterPro" id="IPR005467">
    <property type="entry name" value="His_kinase_dom"/>
</dbReference>
<dbReference type="Pfam" id="PF00512">
    <property type="entry name" value="HisKA"/>
    <property type="match status" value="1"/>
</dbReference>
<dbReference type="PROSITE" id="PS50885">
    <property type="entry name" value="HAMP"/>
    <property type="match status" value="1"/>
</dbReference>
<evidence type="ECO:0000256" key="9">
    <source>
        <dbReference type="ARBA" id="ARBA00022777"/>
    </source>
</evidence>
<dbReference type="PANTHER" id="PTHR43065:SF10">
    <property type="entry name" value="PEROXIDE STRESS-ACTIVATED HISTIDINE KINASE MAK3"/>
    <property type="match status" value="1"/>
</dbReference>
<keyword evidence="13 14" id="KW-0472">Membrane</keyword>
<feature type="transmembrane region" description="Helical" evidence="14">
    <location>
        <begin position="325"/>
        <end position="347"/>
    </location>
</feature>
<dbReference type="PROSITE" id="PS50109">
    <property type="entry name" value="HIS_KIN"/>
    <property type="match status" value="1"/>
</dbReference>
<evidence type="ECO:0000256" key="13">
    <source>
        <dbReference type="ARBA" id="ARBA00023136"/>
    </source>
</evidence>
<dbReference type="AlphaFoldDB" id="A0A7C3YSK0"/>
<dbReference type="PANTHER" id="PTHR43065">
    <property type="entry name" value="SENSOR HISTIDINE KINASE"/>
    <property type="match status" value="1"/>
</dbReference>
<dbReference type="Gene3D" id="1.10.287.130">
    <property type="match status" value="1"/>
</dbReference>
<dbReference type="InterPro" id="IPR036097">
    <property type="entry name" value="HisK_dim/P_sf"/>
</dbReference>
<evidence type="ECO:0000256" key="10">
    <source>
        <dbReference type="ARBA" id="ARBA00022840"/>
    </source>
</evidence>
<dbReference type="Gene3D" id="6.10.340.10">
    <property type="match status" value="1"/>
</dbReference>
<dbReference type="Pfam" id="PF02518">
    <property type="entry name" value="HATPase_c"/>
    <property type="match status" value="1"/>
</dbReference>
<dbReference type="InterPro" id="IPR003660">
    <property type="entry name" value="HAMP_dom"/>
</dbReference>
<sequence>MHLRLAGKLFINFFLVIALIGIFTIWGGIHFIADGIIKQVQSKVKSDLNVAREIYQENLDDIRDIIRLTSRRFFIREDIQQGRFKNLRTELEKVRREEFLDILTLTDSSGRVLVSSRNPKLHGEEVNNQLMRWVVEKREVAAATTLIPVEEISKESEELAQLAGIEIIPTPRAKTPKGGRLNSGMFLLACSPVLREDGRIIGILYGGKLLNQNYVLVDKIKDIVFKGETYKGREIGTATIFQGDVRIATNVFYQDGRRAIGTRVAEDVFRKVLEKGNPFVDRAFVVEDWYIAAYEPIRDITGQIVGILYVGIREEKYVDMKKRAIITFVCIVLIGVGLAMVVSFLFARSVVLPLRKIVLACRRIAQGDFSSRVELKSKDEIEELARGFNFMASSLKERDDKLKEATSRQLIRSERLATLGQLAAGVAHEINNPIAGIITYLRLIQKKLGKNEFGDGEMRRYLEIIEKETTRIGTIVRHLLDFARQSEPNLKPVDIHLILNESLELLAHKFRLQGIEIEKNYGVCPQIIADFAQLQQTFMNIIINACEAMEDGGKLTITTRVGGNNMVEIEFSDTGKGIPPENLHRIFDPFFTTKPKGTGLGLSVVYGIIMRHQGEINVKSEVNKGTTFTIRLPVSL</sequence>
<protein>
    <recommendedName>
        <fullName evidence="3">histidine kinase</fullName>
        <ecNumber evidence="3">2.7.13.3</ecNumber>
    </recommendedName>
</protein>
<evidence type="ECO:0000259" key="15">
    <source>
        <dbReference type="PROSITE" id="PS50109"/>
    </source>
</evidence>
<dbReference type="GO" id="GO:0000155">
    <property type="term" value="F:phosphorelay sensor kinase activity"/>
    <property type="evidence" value="ECO:0007669"/>
    <property type="project" value="InterPro"/>
</dbReference>
<keyword evidence="8" id="KW-0547">Nucleotide-binding</keyword>
<gene>
    <name evidence="17" type="ORF">ENX07_03675</name>
</gene>
<feature type="transmembrane region" description="Helical" evidence="14">
    <location>
        <begin position="12"/>
        <end position="33"/>
    </location>
</feature>
<dbReference type="SUPFAM" id="SSF103190">
    <property type="entry name" value="Sensory domain-like"/>
    <property type="match status" value="1"/>
</dbReference>
<keyword evidence="4" id="KW-1003">Cell membrane</keyword>
<dbReference type="SMART" id="SM00388">
    <property type="entry name" value="HisKA"/>
    <property type="match status" value="1"/>
</dbReference>
<dbReference type="GO" id="GO:0005886">
    <property type="term" value="C:plasma membrane"/>
    <property type="evidence" value="ECO:0007669"/>
    <property type="project" value="UniProtKB-SubCell"/>
</dbReference>
<dbReference type="GO" id="GO:0005524">
    <property type="term" value="F:ATP binding"/>
    <property type="evidence" value="ECO:0007669"/>
    <property type="project" value="UniProtKB-KW"/>
</dbReference>
<evidence type="ECO:0000256" key="1">
    <source>
        <dbReference type="ARBA" id="ARBA00000085"/>
    </source>
</evidence>
<dbReference type="InterPro" id="IPR004358">
    <property type="entry name" value="Sig_transdc_His_kin-like_C"/>
</dbReference>
<evidence type="ECO:0000256" key="5">
    <source>
        <dbReference type="ARBA" id="ARBA00022553"/>
    </source>
</evidence>
<evidence type="ECO:0000259" key="16">
    <source>
        <dbReference type="PROSITE" id="PS50885"/>
    </source>
</evidence>
<dbReference type="InterPro" id="IPR036890">
    <property type="entry name" value="HATPase_C_sf"/>
</dbReference>
<keyword evidence="5" id="KW-0597">Phosphoprotein</keyword>
<dbReference type="SUPFAM" id="SSF47384">
    <property type="entry name" value="Homodimeric domain of signal transducing histidine kinase"/>
    <property type="match status" value="1"/>
</dbReference>
<evidence type="ECO:0000256" key="6">
    <source>
        <dbReference type="ARBA" id="ARBA00022679"/>
    </source>
</evidence>
<evidence type="ECO:0000256" key="3">
    <source>
        <dbReference type="ARBA" id="ARBA00012438"/>
    </source>
</evidence>
<evidence type="ECO:0000256" key="7">
    <source>
        <dbReference type="ARBA" id="ARBA00022692"/>
    </source>
</evidence>
<dbReference type="Pfam" id="PF17202">
    <property type="entry name" value="sCache_3_3"/>
    <property type="match status" value="1"/>
</dbReference>
<feature type="domain" description="HAMP" evidence="16">
    <location>
        <begin position="348"/>
        <end position="400"/>
    </location>
</feature>
<dbReference type="InterPro" id="IPR029151">
    <property type="entry name" value="Sensor-like_sf"/>
</dbReference>
<dbReference type="Gene3D" id="3.30.565.10">
    <property type="entry name" value="Histidine kinase-like ATPase, C-terminal domain"/>
    <property type="match status" value="1"/>
</dbReference>
<dbReference type="CDD" id="cd00082">
    <property type="entry name" value="HisKA"/>
    <property type="match status" value="1"/>
</dbReference>
<reference evidence="17" key="1">
    <citation type="journal article" date="2020" name="mSystems">
        <title>Genome- and Community-Level Interaction Insights into Carbon Utilization and Element Cycling Functions of Hydrothermarchaeota in Hydrothermal Sediment.</title>
        <authorList>
            <person name="Zhou Z."/>
            <person name="Liu Y."/>
            <person name="Xu W."/>
            <person name="Pan J."/>
            <person name="Luo Z.H."/>
            <person name="Li M."/>
        </authorList>
    </citation>
    <scope>NUCLEOTIDE SEQUENCE [LARGE SCALE GENOMIC DNA]</scope>
    <source>
        <strain evidence="17">SpSt-906</strain>
    </source>
</reference>
<name>A0A7C3YSK0_UNCW3</name>
<organism evidence="17">
    <name type="scientific">candidate division WOR-3 bacterium</name>
    <dbReference type="NCBI Taxonomy" id="2052148"/>
    <lineage>
        <taxon>Bacteria</taxon>
        <taxon>Bacteria division WOR-3</taxon>
    </lineage>
</organism>
<comment type="caution">
    <text evidence="17">The sequence shown here is derived from an EMBL/GenBank/DDBJ whole genome shotgun (WGS) entry which is preliminary data.</text>
</comment>
<keyword evidence="10" id="KW-0067">ATP-binding</keyword>
<keyword evidence="11 14" id="KW-1133">Transmembrane helix</keyword>
<evidence type="ECO:0000256" key="11">
    <source>
        <dbReference type="ARBA" id="ARBA00022989"/>
    </source>
</evidence>
<evidence type="ECO:0000313" key="17">
    <source>
        <dbReference type="EMBL" id="HGE99153.1"/>
    </source>
</evidence>
<keyword evidence="12" id="KW-0902">Two-component regulatory system</keyword>
<dbReference type="Pfam" id="PF00672">
    <property type="entry name" value="HAMP"/>
    <property type="match status" value="1"/>
</dbReference>
<keyword evidence="7 14" id="KW-0812">Transmembrane</keyword>
<evidence type="ECO:0000256" key="12">
    <source>
        <dbReference type="ARBA" id="ARBA00023012"/>
    </source>
</evidence>
<feature type="domain" description="Histidine kinase" evidence="15">
    <location>
        <begin position="425"/>
        <end position="636"/>
    </location>
</feature>